<keyword evidence="1" id="KW-0547">Nucleotide-binding</keyword>
<comment type="caution">
    <text evidence="5">The sequence shown here is derived from an EMBL/GenBank/DDBJ whole genome shotgun (WGS) entry which is preliminary data.</text>
</comment>
<name>A0A9X3CPK4_9VIBR</name>
<dbReference type="PANTHER" id="PTHR43309">
    <property type="entry name" value="5-OXOPROLINASE SUBUNIT C"/>
    <property type="match status" value="1"/>
</dbReference>
<protein>
    <submittedName>
        <fullName evidence="5">Biotin-dependent carboxyltransferase family protein</fullName>
    </submittedName>
</protein>
<keyword evidence="3" id="KW-0067">ATP-binding</keyword>
<gene>
    <name evidence="5" type="ORF">MD535_15115</name>
</gene>
<feature type="domain" description="Carboxyltransferase" evidence="4">
    <location>
        <begin position="25"/>
        <end position="329"/>
    </location>
</feature>
<proteinExistence type="predicted"/>
<evidence type="ECO:0000256" key="1">
    <source>
        <dbReference type="ARBA" id="ARBA00022741"/>
    </source>
</evidence>
<dbReference type="Gene3D" id="2.40.100.10">
    <property type="entry name" value="Cyclophilin-like"/>
    <property type="match status" value="1"/>
</dbReference>
<evidence type="ECO:0000313" key="5">
    <source>
        <dbReference type="EMBL" id="MCW8347336.1"/>
    </source>
</evidence>
<keyword evidence="2" id="KW-0378">Hydrolase</keyword>
<evidence type="ECO:0000256" key="2">
    <source>
        <dbReference type="ARBA" id="ARBA00022801"/>
    </source>
</evidence>
<evidence type="ECO:0000259" key="4">
    <source>
        <dbReference type="SMART" id="SM00797"/>
    </source>
</evidence>
<evidence type="ECO:0000313" key="6">
    <source>
        <dbReference type="Proteomes" id="UP001155587"/>
    </source>
</evidence>
<dbReference type="SMART" id="SM00797">
    <property type="entry name" value="AHS2"/>
    <property type="match status" value="1"/>
</dbReference>
<accession>A0A9X3CPK4</accession>
<sequence length="334" mass="36848">MSRLVIVNPGHLSLVQDLGRWGVAQYGLSQGGVADLQAHCWAQKMLQNPASNASIEILFGHAQFRALEPITMMLSGADCYATITSSSASVTQSEQAVSNWQPFTLQPGETLQLNTPKTGARSYLSVKGEFRLDLSFGSVSTVVRNRIGGIKNGEPLRQGDILTINEPNSQHCAEHELVASLGAAPRFLRSYYPQKQRIRLIPSYQFASFDTTFINELFNRWFTVSAQSDRMGIRLSSSETPITTPIIKQATLNQTDIISEGIACGSVQITHGGSPIILLQDRQTLGGYRKAGVIAFRDLAKLGQLRPGAQIQFELTNIEVERVKQRAFYHYFSL</sequence>
<dbReference type="GO" id="GO:0016787">
    <property type="term" value="F:hydrolase activity"/>
    <property type="evidence" value="ECO:0007669"/>
    <property type="project" value="UniProtKB-KW"/>
</dbReference>
<dbReference type="InterPro" id="IPR003778">
    <property type="entry name" value="CT_A_B"/>
</dbReference>
<dbReference type="AlphaFoldDB" id="A0A9X3CPK4"/>
<keyword evidence="6" id="KW-1185">Reference proteome</keyword>
<organism evidence="5 6">
    <name type="scientific">Vibrio qingdaonensis</name>
    <dbReference type="NCBI Taxonomy" id="2829491"/>
    <lineage>
        <taxon>Bacteria</taxon>
        <taxon>Pseudomonadati</taxon>
        <taxon>Pseudomonadota</taxon>
        <taxon>Gammaproteobacteria</taxon>
        <taxon>Vibrionales</taxon>
        <taxon>Vibrionaceae</taxon>
        <taxon>Vibrio</taxon>
    </lineage>
</organism>
<dbReference type="PANTHER" id="PTHR43309:SF4">
    <property type="entry name" value="CARBOXYLTRANSFERASE DOMAIN-CONTAINING PROTEIN"/>
    <property type="match status" value="1"/>
</dbReference>
<dbReference type="SUPFAM" id="SSF50891">
    <property type="entry name" value="Cyclophilin-like"/>
    <property type="match status" value="1"/>
</dbReference>
<dbReference type="Pfam" id="PF02626">
    <property type="entry name" value="CT_A_B"/>
    <property type="match status" value="1"/>
</dbReference>
<dbReference type="RefSeq" id="WP_265675857.1">
    <property type="nucleotide sequence ID" value="NZ_JAKRRY010000020.1"/>
</dbReference>
<dbReference type="Proteomes" id="UP001155587">
    <property type="component" value="Unassembled WGS sequence"/>
</dbReference>
<reference evidence="5" key="1">
    <citation type="submission" date="2022-02" db="EMBL/GenBank/DDBJ databases">
        <title>Vibrio sp. nov, a new bacterium isolated from seawater.</title>
        <authorList>
            <person name="Yuan Y."/>
        </authorList>
    </citation>
    <scope>NUCLEOTIDE SEQUENCE</scope>
    <source>
        <strain evidence="5">ZSDZ65</strain>
    </source>
</reference>
<evidence type="ECO:0000256" key="3">
    <source>
        <dbReference type="ARBA" id="ARBA00022840"/>
    </source>
</evidence>
<dbReference type="GO" id="GO:0005524">
    <property type="term" value="F:ATP binding"/>
    <property type="evidence" value="ECO:0007669"/>
    <property type="project" value="UniProtKB-KW"/>
</dbReference>
<dbReference type="EMBL" id="JAKRRY010000020">
    <property type="protein sequence ID" value="MCW8347336.1"/>
    <property type="molecule type" value="Genomic_DNA"/>
</dbReference>
<dbReference type="InterPro" id="IPR029000">
    <property type="entry name" value="Cyclophilin-like_dom_sf"/>
</dbReference>
<dbReference type="InterPro" id="IPR052708">
    <property type="entry name" value="PxpC"/>
</dbReference>